<sequence>MSPSSPIPTALVAPIIEAYAEGIRPAFAFILILTIFGTLFMPLLFLLLALSTPQLRRKPTFILNVVSVSIGIVSSALGTHITIRDILSPFTNFNLTEDRIYSCLEIWKGWGAEAVLLLRIATVFPRSRLPLLLVFPITLKVARAGFNIAFSVKWVQLLAETRSEYSVLPSLPTYILKAILVLELVDNRQGWANGFQVIFLLAELIAVFDGRAATLIASLHEVNMCIVIICTVFATVWSSTTSFTEAISKGNTIISLDTVIFRVERTMDTTSAPLPDEAGESSKSASWGEMI</sequence>
<evidence type="ECO:0000313" key="3">
    <source>
        <dbReference type="EMBL" id="KAJ7351333.1"/>
    </source>
</evidence>
<dbReference type="AlphaFoldDB" id="A0AAD7ETQ2"/>
<keyword evidence="2" id="KW-1133">Transmembrane helix</keyword>
<dbReference type="Proteomes" id="UP001218218">
    <property type="component" value="Unassembled WGS sequence"/>
</dbReference>
<keyword evidence="2" id="KW-0812">Transmembrane</keyword>
<evidence type="ECO:0000256" key="1">
    <source>
        <dbReference type="SAM" id="MobiDB-lite"/>
    </source>
</evidence>
<accession>A0AAD7ETQ2</accession>
<feature type="transmembrane region" description="Helical" evidence="2">
    <location>
        <begin position="61"/>
        <end position="83"/>
    </location>
</feature>
<evidence type="ECO:0000313" key="4">
    <source>
        <dbReference type="Proteomes" id="UP001218218"/>
    </source>
</evidence>
<reference evidence="3" key="1">
    <citation type="submission" date="2023-03" db="EMBL/GenBank/DDBJ databases">
        <title>Massive genome expansion in bonnet fungi (Mycena s.s.) driven by repeated elements and novel gene families across ecological guilds.</title>
        <authorList>
            <consortium name="Lawrence Berkeley National Laboratory"/>
            <person name="Harder C.B."/>
            <person name="Miyauchi S."/>
            <person name="Viragh M."/>
            <person name="Kuo A."/>
            <person name="Thoen E."/>
            <person name="Andreopoulos B."/>
            <person name="Lu D."/>
            <person name="Skrede I."/>
            <person name="Drula E."/>
            <person name="Henrissat B."/>
            <person name="Morin E."/>
            <person name="Kohler A."/>
            <person name="Barry K."/>
            <person name="LaButti K."/>
            <person name="Morin E."/>
            <person name="Salamov A."/>
            <person name="Lipzen A."/>
            <person name="Mereny Z."/>
            <person name="Hegedus B."/>
            <person name="Baldrian P."/>
            <person name="Stursova M."/>
            <person name="Weitz H."/>
            <person name="Taylor A."/>
            <person name="Grigoriev I.V."/>
            <person name="Nagy L.G."/>
            <person name="Martin F."/>
            <person name="Kauserud H."/>
        </authorList>
    </citation>
    <scope>NUCLEOTIDE SEQUENCE</scope>
    <source>
        <strain evidence="3">CBHHK002</strain>
    </source>
</reference>
<dbReference type="EMBL" id="JARIHO010000013">
    <property type="protein sequence ID" value="KAJ7351333.1"/>
    <property type="molecule type" value="Genomic_DNA"/>
</dbReference>
<feature type="region of interest" description="Disordered" evidence="1">
    <location>
        <begin position="270"/>
        <end position="291"/>
    </location>
</feature>
<proteinExistence type="predicted"/>
<gene>
    <name evidence="3" type="ORF">DFH08DRAFT_957653</name>
</gene>
<protein>
    <submittedName>
        <fullName evidence="3">Uncharacterized protein</fullName>
    </submittedName>
</protein>
<evidence type="ECO:0000256" key="2">
    <source>
        <dbReference type="SAM" id="Phobius"/>
    </source>
</evidence>
<keyword evidence="4" id="KW-1185">Reference proteome</keyword>
<name>A0AAD7ETQ2_9AGAR</name>
<keyword evidence="2" id="KW-0472">Membrane</keyword>
<feature type="transmembrane region" description="Helical" evidence="2">
    <location>
        <begin position="26"/>
        <end position="49"/>
    </location>
</feature>
<organism evidence="3 4">
    <name type="scientific">Mycena albidolilacea</name>
    <dbReference type="NCBI Taxonomy" id="1033008"/>
    <lineage>
        <taxon>Eukaryota</taxon>
        <taxon>Fungi</taxon>
        <taxon>Dikarya</taxon>
        <taxon>Basidiomycota</taxon>
        <taxon>Agaricomycotina</taxon>
        <taxon>Agaricomycetes</taxon>
        <taxon>Agaricomycetidae</taxon>
        <taxon>Agaricales</taxon>
        <taxon>Marasmiineae</taxon>
        <taxon>Mycenaceae</taxon>
        <taxon>Mycena</taxon>
    </lineage>
</organism>
<comment type="caution">
    <text evidence="3">The sequence shown here is derived from an EMBL/GenBank/DDBJ whole genome shotgun (WGS) entry which is preliminary data.</text>
</comment>